<dbReference type="Proteomes" id="UP000322667">
    <property type="component" value="Chromosome D06"/>
</dbReference>
<dbReference type="SUPFAM" id="SSF81324">
    <property type="entry name" value="Voltage-gated potassium channels"/>
    <property type="match status" value="2"/>
</dbReference>
<dbReference type="InterPro" id="IPR013099">
    <property type="entry name" value="K_chnl_dom"/>
</dbReference>
<evidence type="ECO:0000256" key="5">
    <source>
        <dbReference type="ARBA" id="ARBA00022837"/>
    </source>
</evidence>
<gene>
    <name evidence="13" type="ORF">ES332_D06G207100v1</name>
</gene>
<dbReference type="GO" id="GO:0015271">
    <property type="term" value="F:outward rectifier potassium channel activity"/>
    <property type="evidence" value="ECO:0007669"/>
    <property type="project" value="TreeGrafter"/>
</dbReference>
<keyword evidence="8 11" id="KW-0472">Membrane</keyword>
<dbReference type="PANTHER" id="PTHR11003:SF271">
    <property type="entry name" value="TWO-PORE POTASSIUM CHANNEL 1-LIKE"/>
    <property type="match status" value="1"/>
</dbReference>
<dbReference type="PROSITE" id="PS00018">
    <property type="entry name" value="EF_HAND_1"/>
    <property type="match status" value="1"/>
</dbReference>
<dbReference type="GO" id="GO:0005886">
    <property type="term" value="C:plasma membrane"/>
    <property type="evidence" value="ECO:0007669"/>
    <property type="project" value="TreeGrafter"/>
</dbReference>
<dbReference type="InterPro" id="IPR018247">
    <property type="entry name" value="EF_Hand_1_Ca_BS"/>
</dbReference>
<dbReference type="Pfam" id="PF07885">
    <property type="entry name" value="Ion_trans_2"/>
    <property type="match status" value="2"/>
</dbReference>
<evidence type="ECO:0000256" key="4">
    <source>
        <dbReference type="ARBA" id="ARBA00022692"/>
    </source>
</evidence>
<keyword evidence="4 11" id="KW-0812">Transmembrane</keyword>
<keyword evidence="9" id="KW-0407">Ion channel</keyword>
<dbReference type="AlphaFoldDB" id="A0A5D2KNN2"/>
<name>A0A5D2KNN2_GOSTO</name>
<evidence type="ECO:0000256" key="1">
    <source>
        <dbReference type="ARBA" id="ARBA00004141"/>
    </source>
</evidence>
<keyword evidence="6 11" id="KW-1133">Transmembrane helix</keyword>
<dbReference type="InterPro" id="IPR002048">
    <property type="entry name" value="EF_hand_dom"/>
</dbReference>
<keyword evidence="14" id="KW-1185">Reference proteome</keyword>
<evidence type="ECO:0000313" key="13">
    <source>
        <dbReference type="EMBL" id="TYH67713.1"/>
    </source>
</evidence>
<feature type="transmembrane region" description="Helical" evidence="11">
    <location>
        <begin position="142"/>
        <end position="162"/>
    </location>
</feature>
<comment type="similarity">
    <text evidence="2">Belongs to the two pore domain potassium channel (TC 1.A.1.7) family.</text>
</comment>
<dbReference type="GO" id="GO:0030322">
    <property type="term" value="P:stabilization of membrane potential"/>
    <property type="evidence" value="ECO:0007669"/>
    <property type="project" value="TreeGrafter"/>
</dbReference>
<reference evidence="13 14" key="1">
    <citation type="submission" date="2019-07" db="EMBL/GenBank/DDBJ databases">
        <title>WGS assembly of Gossypium tomentosum.</title>
        <authorList>
            <person name="Chen Z.J."/>
            <person name="Sreedasyam A."/>
            <person name="Ando A."/>
            <person name="Song Q."/>
            <person name="De L."/>
            <person name="Hulse-Kemp A."/>
            <person name="Ding M."/>
            <person name="Ye W."/>
            <person name="Kirkbride R."/>
            <person name="Jenkins J."/>
            <person name="Plott C."/>
            <person name="Lovell J."/>
            <person name="Lin Y.-M."/>
            <person name="Vaughn R."/>
            <person name="Liu B."/>
            <person name="Li W."/>
            <person name="Simpson S."/>
            <person name="Scheffler B."/>
            <person name="Saski C."/>
            <person name="Grover C."/>
            <person name="Hu G."/>
            <person name="Conover J."/>
            <person name="Carlson J."/>
            <person name="Shu S."/>
            <person name="Boston L."/>
            <person name="Williams M."/>
            <person name="Peterson D."/>
            <person name="Mcgee K."/>
            <person name="Jones D."/>
            <person name="Wendel J."/>
            <person name="Stelly D."/>
            <person name="Grimwood J."/>
            <person name="Schmutz J."/>
        </authorList>
    </citation>
    <scope>NUCLEOTIDE SEQUENCE [LARGE SCALE GENOMIC DNA]</scope>
    <source>
        <strain evidence="13">7179.01</strain>
    </source>
</reference>
<feature type="region of interest" description="Disordered" evidence="10">
    <location>
        <begin position="44"/>
        <end position="65"/>
    </location>
</feature>
<keyword evidence="5" id="KW-0106">Calcium</keyword>
<dbReference type="PRINTS" id="PR01333">
    <property type="entry name" value="2POREKCHANEL"/>
</dbReference>
<sequence>MGKGLVEIHATLHNILTMADEDVRQSLLSSTIDSLNLNETKAIQRRKSHHRSKGPSEKESQEQEKVLQPLINVEPTFVGLEFRIKYVLLLLALYLGIGTLWFFLIKNQIYGKKTNGVIDAIYFCVVTMTSVGYGDLVPHSTLAKILSCIYAFTGVALVGLILSNAADYIAEKQGILLVKSMLKNEKFNTAEVLMDVETNRDKYKFLMTSLLLVVLIISGISFLILVEGMEFIDAFYCVCSTMTTLGYGDKSFSTQEGRMFAILWILSSTICLGQFFLYLAALYTEKRQRSLVKWVLNRKLTPSDLEAADMDHDEVVSAAEFILYKLKEMGKIFQDDVLLLMERFKDLDVDHSGTLTTDDLILS</sequence>
<feature type="compositionally biased region" description="Basic and acidic residues" evidence="10">
    <location>
        <begin position="54"/>
        <end position="65"/>
    </location>
</feature>
<dbReference type="InterPro" id="IPR011992">
    <property type="entry name" value="EF-hand-dom_pair"/>
</dbReference>
<protein>
    <recommendedName>
        <fullName evidence="12">EF-hand domain-containing protein</fullName>
    </recommendedName>
</protein>
<feature type="domain" description="EF-hand" evidence="12">
    <location>
        <begin position="335"/>
        <end position="363"/>
    </location>
</feature>
<evidence type="ECO:0000259" key="12">
    <source>
        <dbReference type="PROSITE" id="PS50222"/>
    </source>
</evidence>
<feature type="transmembrane region" description="Helical" evidence="11">
    <location>
        <begin position="205"/>
        <end position="226"/>
    </location>
</feature>
<dbReference type="EMBL" id="CM017628">
    <property type="protein sequence ID" value="TYH67713.1"/>
    <property type="molecule type" value="Genomic_DNA"/>
</dbReference>
<evidence type="ECO:0000256" key="3">
    <source>
        <dbReference type="ARBA" id="ARBA00022448"/>
    </source>
</evidence>
<evidence type="ECO:0000256" key="8">
    <source>
        <dbReference type="ARBA" id="ARBA00023136"/>
    </source>
</evidence>
<dbReference type="InterPro" id="IPR003280">
    <property type="entry name" value="2pore_dom_K_chnl"/>
</dbReference>
<proteinExistence type="inferred from homology"/>
<evidence type="ECO:0000256" key="6">
    <source>
        <dbReference type="ARBA" id="ARBA00022989"/>
    </source>
</evidence>
<dbReference type="GO" id="GO:0005509">
    <property type="term" value="F:calcium ion binding"/>
    <property type="evidence" value="ECO:0007669"/>
    <property type="project" value="InterPro"/>
</dbReference>
<dbReference type="PANTHER" id="PTHR11003">
    <property type="entry name" value="POTASSIUM CHANNEL, SUBFAMILY K"/>
    <property type="match status" value="1"/>
</dbReference>
<evidence type="ECO:0000256" key="11">
    <source>
        <dbReference type="SAM" id="Phobius"/>
    </source>
</evidence>
<evidence type="ECO:0000256" key="7">
    <source>
        <dbReference type="ARBA" id="ARBA00023065"/>
    </source>
</evidence>
<dbReference type="GO" id="GO:0009705">
    <property type="term" value="C:plant-type vacuole membrane"/>
    <property type="evidence" value="ECO:0007669"/>
    <property type="project" value="TreeGrafter"/>
</dbReference>
<feature type="transmembrane region" description="Helical" evidence="11">
    <location>
        <begin position="117"/>
        <end position="136"/>
    </location>
</feature>
<feature type="compositionally biased region" description="Basic residues" evidence="10">
    <location>
        <begin position="44"/>
        <end position="53"/>
    </location>
</feature>
<dbReference type="PROSITE" id="PS50222">
    <property type="entry name" value="EF_HAND_2"/>
    <property type="match status" value="1"/>
</dbReference>
<evidence type="ECO:0000313" key="14">
    <source>
        <dbReference type="Proteomes" id="UP000322667"/>
    </source>
</evidence>
<evidence type="ECO:0000256" key="2">
    <source>
        <dbReference type="ARBA" id="ARBA00010159"/>
    </source>
</evidence>
<keyword evidence="3" id="KW-0813">Transport</keyword>
<comment type="subcellular location">
    <subcellularLocation>
        <location evidence="1">Membrane</location>
        <topology evidence="1">Multi-pass membrane protein</topology>
    </subcellularLocation>
</comment>
<dbReference type="GO" id="GO:0022841">
    <property type="term" value="F:potassium ion leak channel activity"/>
    <property type="evidence" value="ECO:0007669"/>
    <property type="project" value="TreeGrafter"/>
</dbReference>
<keyword evidence="7" id="KW-0406">Ion transport</keyword>
<feature type="transmembrane region" description="Helical" evidence="11">
    <location>
        <begin position="261"/>
        <end position="283"/>
    </location>
</feature>
<organism evidence="13 14">
    <name type="scientific">Gossypium tomentosum</name>
    <name type="common">Hawaiian cotton</name>
    <name type="synonym">Gossypium sandvicense</name>
    <dbReference type="NCBI Taxonomy" id="34277"/>
    <lineage>
        <taxon>Eukaryota</taxon>
        <taxon>Viridiplantae</taxon>
        <taxon>Streptophyta</taxon>
        <taxon>Embryophyta</taxon>
        <taxon>Tracheophyta</taxon>
        <taxon>Spermatophyta</taxon>
        <taxon>Magnoliopsida</taxon>
        <taxon>eudicotyledons</taxon>
        <taxon>Gunneridae</taxon>
        <taxon>Pentapetalae</taxon>
        <taxon>rosids</taxon>
        <taxon>malvids</taxon>
        <taxon>Malvales</taxon>
        <taxon>Malvaceae</taxon>
        <taxon>Malvoideae</taxon>
        <taxon>Gossypium</taxon>
    </lineage>
</organism>
<evidence type="ECO:0000256" key="10">
    <source>
        <dbReference type="SAM" id="MobiDB-lite"/>
    </source>
</evidence>
<accession>A0A5D2KNN2</accession>
<feature type="transmembrane region" description="Helical" evidence="11">
    <location>
        <begin position="86"/>
        <end position="105"/>
    </location>
</feature>
<evidence type="ECO:0000256" key="9">
    <source>
        <dbReference type="ARBA" id="ARBA00023303"/>
    </source>
</evidence>
<dbReference type="Gene3D" id="1.10.287.70">
    <property type="match status" value="2"/>
</dbReference>
<dbReference type="SUPFAM" id="SSF47473">
    <property type="entry name" value="EF-hand"/>
    <property type="match status" value="1"/>
</dbReference>